<dbReference type="GO" id="GO:0051082">
    <property type="term" value="F:unfolded protein binding"/>
    <property type="evidence" value="ECO:0007669"/>
    <property type="project" value="UniProtKB-UniRule"/>
</dbReference>
<keyword evidence="4 6" id="KW-0143">Chaperone</keyword>
<dbReference type="RefSeq" id="WP_284217816.1">
    <property type="nucleotide sequence ID" value="NZ_BSOT01000006.1"/>
</dbReference>
<dbReference type="InterPro" id="IPR016154">
    <property type="entry name" value="Heat_shock_Hsp33_C"/>
</dbReference>
<dbReference type="PANTHER" id="PTHR30111:SF1">
    <property type="entry name" value="33 KDA CHAPERONIN"/>
    <property type="match status" value="1"/>
</dbReference>
<dbReference type="PANTHER" id="PTHR30111">
    <property type="entry name" value="33 KDA CHAPERONIN"/>
    <property type="match status" value="1"/>
</dbReference>
<comment type="similarity">
    <text evidence="6">Belongs to the HSP33 family.</text>
</comment>
<gene>
    <name evidence="6 7" type="primary">hslO</name>
    <name evidence="7" type="ORF">GCM10007852_23660</name>
</gene>
<dbReference type="HAMAP" id="MF_00117">
    <property type="entry name" value="HslO"/>
    <property type="match status" value="1"/>
</dbReference>
<reference evidence="7" key="1">
    <citation type="journal article" date="2014" name="Int. J. Syst. Evol. Microbiol.">
        <title>Complete genome sequence of Corynebacterium casei LMG S-19264T (=DSM 44701T), isolated from a smear-ripened cheese.</title>
        <authorList>
            <consortium name="US DOE Joint Genome Institute (JGI-PGF)"/>
            <person name="Walter F."/>
            <person name="Albersmeier A."/>
            <person name="Kalinowski J."/>
            <person name="Ruckert C."/>
        </authorList>
    </citation>
    <scope>NUCLEOTIDE SEQUENCE</scope>
    <source>
        <strain evidence="7">NBRC 110023</strain>
    </source>
</reference>
<dbReference type="CDD" id="cd00498">
    <property type="entry name" value="Hsp33"/>
    <property type="match status" value="1"/>
</dbReference>
<evidence type="ECO:0000256" key="6">
    <source>
        <dbReference type="HAMAP-Rule" id="MF_00117"/>
    </source>
</evidence>
<proteinExistence type="inferred from homology"/>
<keyword evidence="2 6" id="KW-0862">Zinc</keyword>
<dbReference type="GO" id="GO:0042026">
    <property type="term" value="P:protein refolding"/>
    <property type="evidence" value="ECO:0007669"/>
    <property type="project" value="TreeGrafter"/>
</dbReference>
<sequence length="302" mass="33546">MSDKLTRFLFDAYAIRGEVVKLNTAYQGILSSYDYPPRIAILLGELMAATSLLTATLKFEGEIALQIQSEGLVKYAVINGTHDQKLRGVARWDESVSDFPENFSDLFKKGVLAITITPTEGERYQGIVGLNNESLAKCLEDYFYQSEQLPTSVNLFASVDEKNGACASGLLLQVLPTSSETSQAEDNPDFEHIRTLGNTITEEELKTLDEIDVLHRLYHEEKVRLLASSDVVFECDCSKTRSANALRNVAKAELLNIVAEEGMVKMNCQFCHAEYAFDAVDIENIHADNFQTLAAGDSQSRH</sequence>
<evidence type="ECO:0000313" key="8">
    <source>
        <dbReference type="Proteomes" id="UP001156601"/>
    </source>
</evidence>
<evidence type="ECO:0000256" key="2">
    <source>
        <dbReference type="ARBA" id="ARBA00022833"/>
    </source>
</evidence>
<dbReference type="Pfam" id="PF01430">
    <property type="entry name" value="HSP33"/>
    <property type="match status" value="1"/>
</dbReference>
<dbReference type="AlphaFoldDB" id="A0AA37SX57"/>
<dbReference type="GO" id="GO:0044183">
    <property type="term" value="F:protein folding chaperone"/>
    <property type="evidence" value="ECO:0007669"/>
    <property type="project" value="TreeGrafter"/>
</dbReference>
<evidence type="ECO:0000256" key="1">
    <source>
        <dbReference type="ARBA" id="ARBA00022490"/>
    </source>
</evidence>
<dbReference type="SUPFAM" id="SSF118352">
    <property type="entry name" value="HSP33 redox switch-like"/>
    <property type="match status" value="1"/>
</dbReference>
<keyword evidence="5 6" id="KW-0676">Redox-active center</keyword>
<reference evidence="7" key="2">
    <citation type="submission" date="2023-01" db="EMBL/GenBank/DDBJ databases">
        <title>Draft genome sequence of Agaribacter marinus strain NBRC 110023.</title>
        <authorList>
            <person name="Sun Q."/>
            <person name="Mori K."/>
        </authorList>
    </citation>
    <scope>NUCLEOTIDE SEQUENCE</scope>
    <source>
        <strain evidence="7">NBRC 110023</strain>
    </source>
</reference>
<dbReference type="EMBL" id="BSOT01000006">
    <property type="protein sequence ID" value="GLR71458.1"/>
    <property type="molecule type" value="Genomic_DNA"/>
</dbReference>
<evidence type="ECO:0000313" key="7">
    <source>
        <dbReference type="EMBL" id="GLR71458.1"/>
    </source>
</evidence>
<comment type="subcellular location">
    <subcellularLocation>
        <location evidence="6">Cytoplasm</location>
    </subcellularLocation>
</comment>
<evidence type="ECO:0000256" key="5">
    <source>
        <dbReference type="ARBA" id="ARBA00023284"/>
    </source>
</evidence>
<name>A0AA37SX57_9ALTE</name>
<keyword evidence="3 6" id="KW-1015">Disulfide bond</keyword>
<dbReference type="Gene3D" id="3.55.30.10">
    <property type="entry name" value="Hsp33 domain"/>
    <property type="match status" value="1"/>
</dbReference>
<dbReference type="SUPFAM" id="SSF64397">
    <property type="entry name" value="Hsp33 domain"/>
    <property type="match status" value="1"/>
</dbReference>
<evidence type="ECO:0000256" key="4">
    <source>
        <dbReference type="ARBA" id="ARBA00023186"/>
    </source>
</evidence>
<dbReference type="Gene3D" id="3.90.1280.10">
    <property type="entry name" value="HSP33 redox switch-like"/>
    <property type="match status" value="1"/>
</dbReference>
<evidence type="ECO:0000256" key="3">
    <source>
        <dbReference type="ARBA" id="ARBA00023157"/>
    </source>
</evidence>
<comment type="caution">
    <text evidence="7">The sequence shown here is derived from an EMBL/GenBank/DDBJ whole genome shotgun (WGS) entry which is preliminary data.</text>
</comment>
<protein>
    <recommendedName>
        <fullName evidence="6">33 kDa chaperonin</fullName>
    </recommendedName>
    <alternativeName>
        <fullName evidence="6">Heat shock protein 33 homolog</fullName>
        <shortName evidence="6">HSP33</shortName>
    </alternativeName>
</protein>
<dbReference type="InterPro" id="IPR023212">
    <property type="entry name" value="Hsp33_helix_hairpin_bin_dom_sf"/>
</dbReference>
<dbReference type="InterPro" id="IPR000397">
    <property type="entry name" value="Heat_shock_Hsp33"/>
</dbReference>
<dbReference type="NCBIfam" id="NF001033">
    <property type="entry name" value="PRK00114.1"/>
    <property type="match status" value="1"/>
</dbReference>
<dbReference type="Gene3D" id="1.10.287.480">
    <property type="entry name" value="helix hairpin bin"/>
    <property type="match status" value="1"/>
</dbReference>
<feature type="disulfide bond" description="Redox-active" evidence="6">
    <location>
        <begin position="235"/>
        <end position="237"/>
    </location>
</feature>
<dbReference type="PIRSF" id="PIRSF005261">
    <property type="entry name" value="Heat_shock_Hsp33"/>
    <property type="match status" value="1"/>
</dbReference>
<accession>A0AA37SX57</accession>
<dbReference type="InterPro" id="IPR016153">
    <property type="entry name" value="Heat_shock_Hsp33_N"/>
</dbReference>
<comment type="function">
    <text evidence="6">Redox regulated molecular chaperone. Protects both thermally unfolding and oxidatively damaged proteins from irreversible aggregation. Plays an important role in the bacterial defense system toward oxidative stress.</text>
</comment>
<dbReference type="GO" id="GO:0005737">
    <property type="term" value="C:cytoplasm"/>
    <property type="evidence" value="ECO:0007669"/>
    <property type="project" value="UniProtKB-SubCell"/>
</dbReference>
<comment type="PTM">
    <text evidence="6">Under oxidizing conditions two disulfide bonds are formed involving the reactive cysteines. Under reducing conditions zinc is bound to the reactive cysteines and the protein is inactive.</text>
</comment>
<keyword evidence="8" id="KW-1185">Reference proteome</keyword>
<keyword evidence="1 6" id="KW-0963">Cytoplasm</keyword>
<feature type="disulfide bond" description="Redox-active" evidence="6">
    <location>
        <begin position="268"/>
        <end position="271"/>
    </location>
</feature>
<dbReference type="Proteomes" id="UP001156601">
    <property type="component" value="Unassembled WGS sequence"/>
</dbReference>
<organism evidence="7 8">
    <name type="scientific">Agaribacter marinus</name>
    <dbReference type="NCBI Taxonomy" id="1431249"/>
    <lineage>
        <taxon>Bacteria</taxon>
        <taxon>Pseudomonadati</taxon>
        <taxon>Pseudomonadota</taxon>
        <taxon>Gammaproteobacteria</taxon>
        <taxon>Alteromonadales</taxon>
        <taxon>Alteromonadaceae</taxon>
        <taxon>Agaribacter</taxon>
    </lineage>
</organism>